<gene>
    <name evidence="2" type="ORF">UCRPA7_1207</name>
</gene>
<name>R8BVI7_PHAM7</name>
<dbReference type="OrthoDB" id="3548654at2759"/>
<dbReference type="HOGENOM" id="CLU_004184_7_2_1"/>
<evidence type="ECO:0000313" key="3">
    <source>
        <dbReference type="Proteomes" id="UP000014074"/>
    </source>
</evidence>
<reference evidence="3" key="1">
    <citation type="journal article" date="2013" name="Genome Announc.">
        <title>Draft genome sequence of the ascomycete Phaeoacremonium aleophilum strain UCR-PA7, a causal agent of the esca disease complex in grapevines.</title>
        <authorList>
            <person name="Blanco-Ulate B."/>
            <person name="Rolshausen P."/>
            <person name="Cantu D."/>
        </authorList>
    </citation>
    <scope>NUCLEOTIDE SEQUENCE [LARGE SCALE GENOMIC DNA]</scope>
    <source>
        <strain evidence="3">UCR-PA7</strain>
    </source>
</reference>
<feature type="domain" description="Heterokaryon incompatibility" evidence="1">
    <location>
        <begin position="236"/>
        <end position="402"/>
    </location>
</feature>
<organism evidence="2 3">
    <name type="scientific">Phaeoacremonium minimum (strain UCR-PA7)</name>
    <name type="common">Esca disease fungus</name>
    <name type="synonym">Togninia minima</name>
    <dbReference type="NCBI Taxonomy" id="1286976"/>
    <lineage>
        <taxon>Eukaryota</taxon>
        <taxon>Fungi</taxon>
        <taxon>Dikarya</taxon>
        <taxon>Ascomycota</taxon>
        <taxon>Pezizomycotina</taxon>
        <taxon>Sordariomycetes</taxon>
        <taxon>Sordariomycetidae</taxon>
        <taxon>Togniniales</taxon>
        <taxon>Togniniaceae</taxon>
        <taxon>Phaeoacremonium</taxon>
    </lineage>
</organism>
<proteinExistence type="predicted"/>
<dbReference type="eggNOG" id="ENOG502SJQS">
    <property type="taxonomic scope" value="Eukaryota"/>
</dbReference>
<keyword evidence="3" id="KW-1185">Reference proteome</keyword>
<protein>
    <submittedName>
        <fullName evidence="2">Putative ankyrin and het domain-containing protein</fullName>
    </submittedName>
</protein>
<dbReference type="PANTHER" id="PTHR24148:SF64">
    <property type="entry name" value="HETEROKARYON INCOMPATIBILITY DOMAIN-CONTAINING PROTEIN"/>
    <property type="match status" value="1"/>
</dbReference>
<evidence type="ECO:0000259" key="1">
    <source>
        <dbReference type="Pfam" id="PF06985"/>
    </source>
</evidence>
<dbReference type="Pfam" id="PF26639">
    <property type="entry name" value="Het-6_barrel"/>
    <property type="match status" value="1"/>
</dbReference>
<dbReference type="InterPro" id="IPR052895">
    <property type="entry name" value="HetReg/Transcr_Mod"/>
</dbReference>
<dbReference type="AlphaFoldDB" id="R8BVI7"/>
<dbReference type="GeneID" id="19321335"/>
<evidence type="ECO:0000313" key="2">
    <source>
        <dbReference type="EMBL" id="EOO03368.1"/>
    </source>
</evidence>
<dbReference type="InterPro" id="IPR010730">
    <property type="entry name" value="HET"/>
</dbReference>
<dbReference type="PANTHER" id="PTHR24148">
    <property type="entry name" value="ANKYRIN REPEAT DOMAIN-CONTAINING PROTEIN 39 HOMOLOG-RELATED"/>
    <property type="match status" value="1"/>
</dbReference>
<dbReference type="Proteomes" id="UP000014074">
    <property type="component" value="Unassembled WGS sequence"/>
</dbReference>
<dbReference type="RefSeq" id="XP_007911984.1">
    <property type="nucleotide sequence ID" value="XM_007913793.1"/>
</dbReference>
<dbReference type="EMBL" id="KB932835">
    <property type="protein sequence ID" value="EOO03368.1"/>
    <property type="molecule type" value="Genomic_DNA"/>
</dbReference>
<accession>R8BVI7</accession>
<dbReference type="KEGG" id="tmn:UCRPA7_1207"/>
<sequence length="823" mass="92532">MARDSTAWPKNRITVVHGSDPKAVRELLEALQQRDVCSPMEFLEYYSTMTADQQKGLMQALRSLDESERGLLMQYLMALEATDRPAFLAEYQSYDDLSERMSYLRIVIGAELVVSSELECFDHMKVDLDKVEVPEGRLIWYNIRSLKGNVVLTVEMVPLTEATKKQREKGSLFHKDAFFGRIKHFEYPSDDGLYDAWAAGGLATRVLDLLPGENNDDLKCSIRPILSMGSGELLPYEALSYTWKETSYERSLNATLDPGYDIPLRNQMEILHKVFCDGGYLEIGTGLRDALLHLRHPTEKRTLWVDQLCINQHSLGERAHHVSLMRHIYNRARRVIVWTGEEDEDSKKAFHLIAALAGMSQAATASSDNEPLAVPARDSAEWLSLYKFFERPVFTRGWVVQEIALGQRVTVRCGKTEIDFGAVADIAAMLSQPSWQLVGENPKKRTSALHTYLIGLLRKRIHNCESMTLHQVLFETSKFGITEEKDRIYAFLGLLQRVKGCEVHINDYGIRPDYEKPARDVFIETTKAIILHDKTLDICGRTGIAGSGTTSAAKNLPSWVPDLGDQKERIYFSDPGVCSAFQAAKSMLPTVSWPFDERQDVMKSPSYIIDSVSTVSQQKHINQAGIKASFLEWSRMTSVIGESYPGGGSTMQAFSQTCTAIRTAIPVTMTWDNLFIGFISFFAAMAVLPDEDGEKPEEDDADMAENPLASQITNTCFQMYRDKPELTDPANSSSEDYITAAQHVIVATTPHRRFFITKKGYMGLGPVWMQPDDQVVILPGARVPFLLRRATNPVPLDLGDSMYVDSLINFRLSTNHILPQVGN</sequence>
<dbReference type="Pfam" id="PF06985">
    <property type="entry name" value="HET"/>
    <property type="match status" value="1"/>
</dbReference>